<dbReference type="HOGENOM" id="CLU_3060972_0_0_6"/>
<gene>
    <name evidence="1" type="ordered locus">Dda3937_01231</name>
</gene>
<protein>
    <submittedName>
        <fullName evidence="1">Uncharacterized protein</fullName>
    </submittedName>
</protein>
<proteinExistence type="predicted"/>
<reference evidence="1 2" key="1">
    <citation type="journal article" date="2011" name="J. Bacteriol.">
        <title>Genome sequence of the plant-pathogenic bacterium Dickeya dadantii 3937.</title>
        <authorList>
            <person name="Glasner J.D."/>
            <person name="Yang C.H."/>
            <person name="Reverchon S."/>
            <person name="Hugouvieux-Cotte-Pattat N."/>
            <person name="Condemine G."/>
            <person name="Bohin J.P."/>
            <person name="Van Gijsegem F."/>
            <person name="Yang S."/>
            <person name="Franza T."/>
            <person name="Expert D."/>
            <person name="Plunkett G. III"/>
            <person name="San Francisco M.J."/>
            <person name="Charkowski A.O."/>
            <person name="Py B."/>
            <person name="Bell K."/>
            <person name="Rauscher L."/>
            <person name="Rodriguez-Palenzuela P."/>
            <person name="Toussaint A."/>
            <person name="Holeva M.C."/>
            <person name="He S.Y."/>
            <person name="Douet V."/>
            <person name="Boccara M."/>
            <person name="Blanco C."/>
            <person name="Toth I."/>
            <person name="Anderson B.D."/>
            <person name="Biehl B.S."/>
            <person name="Mau B."/>
            <person name="Flynn S.M."/>
            <person name="Barras F."/>
            <person name="Lindeberg M."/>
            <person name="Birch P.R."/>
            <person name="Tsuyumu S."/>
            <person name="Shi X."/>
            <person name="Hibbing M."/>
            <person name="Yap M.N."/>
            <person name="Carpentier M."/>
            <person name="Dassa E."/>
            <person name="Umehara M."/>
            <person name="Kim J.F."/>
            <person name="Rusch M."/>
            <person name="Soni P."/>
            <person name="Mayhew G.F."/>
            <person name="Fouts D.E."/>
            <person name="Gill S.R."/>
            <person name="Blattner F.R."/>
            <person name="Keen N.T."/>
            <person name="Perna N.T."/>
        </authorList>
    </citation>
    <scope>NUCLEOTIDE SEQUENCE [LARGE SCALE GENOMIC DNA]</scope>
    <source>
        <strain evidence="1 2">3937</strain>
    </source>
</reference>
<dbReference type="KEGG" id="ddd:Dda3937_01231"/>
<name>E0SL81_DICD3</name>
<dbReference type="EMBL" id="CP002038">
    <property type="protein sequence ID" value="ADM98116.1"/>
    <property type="molecule type" value="Genomic_DNA"/>
</dbReference>
<dbReference type="Proteomes" id="UP000006859">
    <property type="component" value="Chromosome"/>
</dbReference>
<organism evidence="1 2">
    <name type="scientific">Dickeya dadantii (strain 3937)</name>
    <name type="common">Erwinia chrysanthemi (strain 3937)</name>
    <dbReference type="NCBI Taxonomy" id="198628"/>
    <lineage>
        <taxon>Bacteria</taxon>
        <taxon>Pseudomonadati</taxon>
        <taxon>Pseudomonadota</taxon>
        <taxon>Gammaproteobacteria</taxon>
        <taxon>Enterobacterales</taxon>
        <taxon>Pectobacteriaceae</taxon>
        <taxon>Dickeya</taxon>
    </lineage>
</organism>
<evidence type="ECO:0000313" key="1">
    <source>
        <dbReference type="EMBL" id="ADM98116.1"/>
    </source>
</evidence>
<accession>E0SL81</accession>
<dbReference type="AlphaFoldDB" id="E0SL81"/>
<keyword evidence="2" id="KW-1185">Reference proteome</keyword>
<sequence>MLLKFNFSRVTETPQKPASSLSLRVFCCLLSAGLLRFYPENLGIRLGILCHYA</sequence>
<evidence type="ECO:0000313" key="2">
    <source>
        <dbReference type="Proteomes" id="UP000006859"/>
    </source>
</evidence>